<feature type="compositionally biased region" description="Polar residues" evidence="11">
    <location>
        <begin position="1208"/>
        <end position="1227"/>
    </location>
</feature>
<evidence type="ECO:0000256" key="3">
    <source>
        <dbReference type="ARBA" id="ARBA00010364"/>
    </source>
</evidence>
<feature type="region of interest" description="Disordered" evidence="11">
    <location>
        <begin position="1031"/>
        <end position="1073"/>
    </location>
</feature>
<dbReference type="InterPro" id="IPR036361">
    <property type="entry name" value="SAP_dom_sf"/>
</dbReference>
<dbReference type="GO" id="GO:0008270">
    <property type="term" value="F:zinc ion binding"/>
    <property type="evidence" value="ECO:0007669"/>
    <property type="project" value="UniProtKB-KW"/>
</dbReference>
<dbReference type="NCBIfam" id="TIGR00251">
    <property type="entry name" value="DUF167 family protein"/>
    <property type="match status" value="1"/>
</dbReference>
<feature type="compositionally biased region" description="Gly residues" evidence="11">
    <location>
        <begin position="217"/>
        <end position="226"/>
    </location>
</feature>
<feature type="compositionally biased region" description="Basic and acidic residues" evidence="11">
    <location>
        <begin position="98"/>
        <end position="111"/>
    </location>
</feature>
<evidence type="ECO:0000256" key="6">
    <source>
        <dbReference type="ARBA" id="ARBA00022771"/>
    </source>
</evidence>
<feature type="region of interest" description="Disordered" evidence="11">
    <location>
        <begin position="1683"/>
        <end position="1806"/>
    </location>
</feature>
<evidence type="ECO:0000313" key="12">
    <source>
        <dbReference type="EnsemblMetazoa" id="PPA02269.1"/>
    </source>
</evidence>
<feature type="compositionally biased region" description="Basic residues" evidence="11">
    <location>
        <begin position="272"/>
        <end position="282"/>
    </location>
</feature>
<dbReference type="InterPro" id="IPR000967">
    <property type="entry name" value="Znf_NFX1"/>
</dbReference>
<dbReference type="Pfam" id="PF01424">
    <property type="entry name" value="R3H"/>
    <property type="match status" value="1"/>
</dbReference>
<feature type="compositionally biased region" description="Pro residues" evidence="11">
    <location>
        <begin position="162"/>
        <end position="175"/>
    </location>
</feature>
<dbReference type="CDD" id="cd06008">
    <property type="entry name" value="NF-X1-zinc-finger"/>
    <property type="match status" value="5"/>
</dbReference>
<dbReference type="FunFam" id="3.10.110.10:FF:000168">
    <property type="entry name" value="Predicted protein"/>
    <property type="match status" value="1"/>
</dbReference>
<keyword evidence="7" id="KW-0862">Zinc</keyword>
<dbReference type="PROSITE" id="PS50089">
    <property type="entry name" value="ZF_RING_2"/>
    <property type="match status" value="2"/>
</dbReference>
<dbReference type="InterPro" id="IPR001841">
    <property type="entry name" value="Znf_RING"/>
</dbReference>
<evidence type="ECO:0000256" key="1">
    <source>
        <dbReference type="ARBA" id="ARBA00004123"/>
    </source>
</evidence>
<keyword evidence="13" id="KW-1185">Reference proteome</keyword>
<dbReference type="EnsemblMetazoa" id="PPA02269.1">
    <property type="protein sequence ID" value="PPA02269.1"/>
    <property type="gene ID" value="WBGene00091823"/>
</dbReference>
<evidence type="ECO:0000256" key="11">
    <source>
        <dbReference type="SAM" id="MobiDB-lite"/>
    </source>
</evidence>
<comment type="similarity">
    <text evidence="3">Belongs to the UPF0235 family.</text>
</comment>
<dbReference type="Pfam" id="PF18592">
    <property type="entry name" value="Tho1_MOS11_C"/>
    <property type="match status" value="1"/>
</dbReference>
<dbReference type="SMART" id="SM01152">
    <property type="entry name" value="DUF167"/>
    <property type="match status" value="1"/>
</dbReference>
<accession>A0A2A6BQW6</accession>
<dbReference type="SUPFAM" id="SSF68906">
    <property type="entry name" value="SAP domain"/>
    <property type="match status" value="1"/>
</dbReference>
<evidence type="ECO:0000256" key="7">
    <source>
        <dbReference type="ARBA" id="ARBA00022833"/>
    </source>
</evidence>
<dbReference type="SUPFAM" id="SSF57850">
    <property type="entry name" value="RING/U-box"/>
    <property type="match status" value="2"/>
</dbReference>
<feature type="compositionally biased region" description="Polar residues" evidence="11">
    <location>
        <begin position="49"/>
        <end position="60"/>
    </location>
</feature>
<dbReference type="InterPro" id="IPR034078">
    <property type="entry name" value="NFX1_fam"/>
</dbReference>
<organism evidence="12 13">
    <name type="scientific">Pristionchus pacificus</name>
    <name type="common">Parasitic nematode worm</name>
    <dbReference type="NCBI Taxonomy" id="54126"/>
    <lineage>
        <taxon>Eukaryota</taxon>
        <taxon>Metazoa</taxon>
        <taxon>Ecdysozoa</taxon>
        <taxon>Nematoda</taxon>
        <taxon>Chromadorea</taxon>
        <taxon>Rhabditida</taxon>
        <taxon>Rhabditina</taxon>
        <taxon>Diplogasteromorpha</taxon>
        <taxon>Diplogasteroidea</taxon>
        <taxon>Neodiplogasteridae</taxon>
        <taxon>Pristionchus</taxon>
    </lineage>
</organism>
<dbReference type="InterPro" id="IPR036591">
    <property type="entry name" value="YggU-like_sf"/>
</dbReference>
<dbReference type="InterPro" id="IPR003746">
    <property type="entry name" value="DUF167"/>
</dbReference>
<evidence type="ECO:0000313" key="13">
    <source>
        <dbReference type="Proteomes" id="UP000005239"/>
    </source>
</evidence>
<dbReference type="SMART" id="SM00591">
    <property type="entry name" value="RWD"/>
    <property type="match status" value="1"/>
</dbReference>
<feature type="compositionally biased region" description="Polar residues" evidence="11">
    <location>
        <begin position="238"/>
        <end position="251"/>
    </location>
</feature>
<protein>
    <submittedName>
        <fullName evidence="12">Nfx-1</fullName>
    </submittedName>
</protein>
<dbReference type="SUPFAM" id="SSF69786">
    <property type="entry name" value="YggU-like"/>
    <property type="match status" value="1"/>
</dbReference>
<dbReference type="InterPro" id="IPR016135">
    <property type="entry name" value="UBQ-conjugating_enzyme/RWD"/>
</dbReference>
<feature type="compositionally biased region" description="Low complexity" evidence="11">
    <location>
        <begin position="1764"/>
        <end position="1780"/>
    </location>
</feature>
<feature type="region of interest" description="Disordered" evidence="11">
    <location>
        <begin position="192"/>
        <end position="296"/>
    </location>
</feature>
<dbReference type="SUPFAM" id="SSF54495">
    <property type="entry name" value="UBC-like"/>
    <property type="match status" value="1"/>
</dbReference>
<comment type="similarity">
    <text evidence="2">Belongs to the NFX1 family.</text>
</comment>
<dbReference type="GO" id="GO:0000981">
    <property type="term" value="F:DNA-binding transcription factor activity, RNA polymerase II-specific"/>
    <property type="evidence" value="ECO:0000318"/>
    <property type="project" value="GO_Central"/>
</dbReference>
<gene>
    <name evidence="12" type="primary">WBGene00091823</name>
</gene>
<dbReference type="SMART" id="SM00513">
    <property type="entry name" value="SAP"/>
    <property type="match status" value="1"/>
</dbReference>
<dbReference type="Pfam" id="PF02594">
    <property type="entry name" value="DUF167"/>
    <property type="match status" value="1"/>
</dbReference>
<dbReference type="HAMAP" id="MF_00634">
    <property type="entry name" value="UPF0235"/>
    <property type="match status" value="1"/>
</dbReference>
<dbReference type="PANTHER" id="PTHR12360">
    <property type="entry name" value="NUCLEAR TRANSCRIPTION FACTOR, X-BOX BINDING 1 NFX1"/>
    <property type="match status" value="1"/>
</dbReference>
<dbReference type="InterPro" id="IPR003034">
    <property type="entry name" value="SAP_dom"/>
</dbReference>
<dbReference type="InterPro" id="IPR040746">
    <property type="entry name" value="THO1_MOS11_C"/>
</dbReference>
<dbReference type="InterPro" id="IPR001374">
    <property type="entry name" value="R3H_dom"/>
</dbReference>
<feature type="region of interest" description="Disordered" evidence="11">
    <location>
        <begin position="1205"/>
        <end position="1231"/>
    </location>
</feature>
<dbReference type="Gene3D" id="3.30.1370.50">
    <property type="entry name" value="R3H-like domain"/>
    <property type="match status" value="1"/>
</dbReference>
<feature type="compositionally biased region" description="Low complexity" evidence="11">
    <location>
        <begin position="1845"/>
        <end position="1856"/>
    </location>
</feature>
<dbReference type="SMART" id="SM00438">
    <property type="entry name" value="ZnF_NFX"/>
    <property type="match status" value="9"/>
</dbReference>
<feature type="region of interest" description="Disordered" evidence="11">
    <location>
        <begin position="1836"/>
        <end position="1886"/>
    </location>
</feature>
<evidence type="ECO:0000256" key="2">
    <source>
        <dbReference type="ARBA" id="ARBA00007269"/>
    </source>
</evidence>
<feature type="compositionally biased region" description="Basic and acidic residues" evidence="11">
    <location>
        <begin position="227"/>
        <end position="237"/>
    </location>
</feature>
<feature type="region of interest" description="Disordered" evidence="11">
    <location>
        <begin position="1282"/>
        <end position="1304"/>
    </location>
</feature>
<dbReference type="Gene3D" id="3.30.1200.10">
    <property type="entry name" value="YggU-like"/>
    <property type="match status" value="1"/>
</dbReference>
<name>A0A2A6BQW6_PRIPA</name>
<proteinExistence type="inferred from homology"/>
<dbReference type="CDD" id="cd23823">
    <property type="entry name" value="RWD_GCN2"/>
    <property type="match status" value="1"/>
</dbReference>
<dbReference type="Proteomes" id="UP000005239">
    <property type="component" value="Unassembled WGS sequence"/>
</dbReference>
<feature type="compositionally biased region" description="Basic residues" evidence="11">
    <location>
        <begin position="61"/>
        <end position="72"/>
    </location>
</feature>
<dbReference type="Gene3D" id="1.10.720.30">
    <property type="entry name" value="SAP domain"/>
    <property type="match status" value="1"/>
</dbReference>
<feature type="compositionally biased region" description="Basic and acidic residues" evidence="11">
    <location>
        <begin position="255"/>
        <end position="271"/>
    </location>
</feature>
<evidence type="ECO:0000256" key="9">
    <source>
        <dbReference type="ARBA" id="ARBA00023163"/>
    </source>
</evidence>
<dbReference type="InterPro" id="IPR036867">
    <property type="entry name" value="R3H_dom_sf"/>
</dbReference>
<dbReference type="PROSITE" id="PS51061">
    <property type="entry name" value="R3H"/>
    <property type="match status" value="1"/>
</dbReference>
<dbReference type="Pfam" id="PF02037">
    <property type="entry name" value="SAP"/>
    <property type="match status" value="1"/>
</dbReference>
<keyword evidence="9" id="KW-0804">Transcription</keyword>
<reference evidence="13" key="1">
    <citation type="journal article" date="2008" name="Nat. Genet.">
        <title>The Pristionchus pacificus genome provides a unique perspective on nematode lifestyle and parasitism.</title>
        <authorList>
            <person name="Dieterich C."/>
            <person name="Clifton S.W."/>
            <person name="Schuster L.N."/>
            <person name="Chinwalla A."/>
            <person name="Delehaunty K."/>
            <person name="Dinkelacker I."/>
            <person name="Fulton L."/>
            <person name="Fulton R."/>
            <person name="Godfrey J."/>
            <person name="Minx P."/>
            <person name="Mitreva M."/>
            <person name="Roeseler W."/>
            <person name="Tian H."/>
            <person name="Witte H."/>
            <person name="Yang S.P."/>
            <person name="Wilson R.K."/>
            <person name="Sommer R.J."/>
        </authorList>
    </citation>
    <scope>NUCLEOTIDE SEQUENCE [LARGE SCALE GENOMIC DNA]</scope>
    <source>
        <strain evidence="13">PS312</strain>
    </source>
</reference>
<dbReference type="PROSITE" id="PS50800">
    <property type="entry name" value="SAP"/>
    <property type="match status" value="1"/>
</dbReference>
<dbReference type="Pfam" id="PF01422">
    <property type="entry name" value="zf-NF-X1"/>
    <property type="match status" value="7"/>
</dbReference>
<feature type="compositionally biased region" description="Gly residues" evidence="11">
    <location>
        <begin position="1857"/>
        <end position="1873"/>
    </location>
</feature>
<feature type="region of interest" description="Disordered" evidence="11">
    <location>
        <begin position="49"/>
        <end position="178"/>
    </location>
</feature>
<dbReference type="InterPro" id="IPR006575">
    <property type="entry name" value="RWD_dom"/>
</dbReference>
<dbReference type="PANTHER" id="PTHR12360:SF12">
    <property type="entry name" value="TRANSCRIPTIONAL REPRESSOR NF-X1"/>
    <property type="match status" value="1"/>
</dbReference>
<dbReference type="Gene3D" id="3.10.110.10">
    <property type="entry name" value="Ubiquitin Conjugating Enzyme"/>
    <property type="match status" value="1"/>
</dbReference>
<dbReference type="GO" id="GO:0000122">
    <property type="term" value="P:negative regulation of transcription by RNA polymerase II"/>
    <property type="evidence" value="ECO:0000318"/>
    <property type="project" value="GO_Central"/>
</dbReference>
<dbReference type="SMART" id="SM00393">
    <property type="entry name" value="R3H"/>
    <property type="match status" value="1"/>
</dbReference>
<dbReference type="GO" id="GO:0000977">
    <property type="term" value="F:RNA polymerase II transcription regulatory region sequence-specific DNA binding"/>
    <property type="evidence" value="ECO:0000318"/>
    <property type="project" value="GO_Central"/>
</dbReference>
<feature type="compositionally biased region" description="Gly residues" evidence="11">
    <location>
        <begin position="197"/>
        <end position="209"/>
    </location>
</feature>
<dbReference type="SMART" id="SM00184">
    <property type="entry name" value="RING"/>
    <property type="match status" value="2"/>
</dbReference>
<dbReference type="Pfam" id="PF05773">
    <property type="entry name" value="RWD"/>
    <property type="match status" value="1"/>
</dbReference>
<keyword evidence="6" id="KW-0863">Zinc-finger</keyword>
<keyword evidence="8" id="KW-0805">Transcription regulation</keyword>
<dbReference type="GO" id="GO:0005634">
    <property type="term" value="C:nucleus"/>
    <property type="evidence" value="ECO:0000318"/>
    <property type="project" value="GO_Central"/>
</dbReference>
<sequence>MVVLQYDDQRNQNASLTTVVYESSYKRGAASFVLNLFLVNNSTIMEEPNVVSNSSTSQASRPRRNRQPKKPKTPADTVENTPESRGDMQQQQQQPAADDARVHQSNREFRGRGRGGRGAASERGGRGRGGRGGGQRQPSFAPHQQFGNEFPQEINGMMHYGRPPPPMMNQMPPPMSESHFESMVDRVNALTVQWEGGQRGGRGAGGGGRGRGENRGGRGGRGGGGPRRYDHQVDYDGRSTSSYASYDQQPMQQGGRREEMQQMQQRNDRRRNSPQRNRRQPRRPQPVTEEDSSKSLRERLTDQLVQNTYECMICCQKIGPKQSIWSCGGCFHMFHMTSACIIEWARTSAADDGSWKCPYCSMSNVRVTKWTYSCFCGKITHPQYNFGDTPHSCGDLCGGKRGPGCPHACTELCHPGPCPECPAIANKNCDCGRESKSVRCGTLASYKCESVCDKVLGCGMHSCKETCHTGGCPPCRETVERECHCGRSSRSTPCSSDDVSFSCAAPCEGNYDCGKHPCQLKCHSGPCGPCPLDPSRVAHCPCGKQKLSLLMGGDRRKACTDAVPTCQQICDKVLSCGAAARRHRCRVPCHEGPCPPCPNNSSLACTCGGTKQSLPCEQFLQMTGGGAEEFHCEKRCKRIRSCGLHKCGEKCCTIEEHLCTQTCNKPLSCGTHSCERLCHAGKCSPCLEAAWTEQFCACGRTWRDPPIPCGAPLPECRFPCARPHPCGHPQVHLCHAEERCPPCAVLVERECVGGHEVRRNIPCYLKEISCGRECGLELKCKVHACSRMCHSGDCETADDKCTKKCTKKRDGCGHPCAAVCHGDTPCPVTPCRFIMDVSCGCNRRTGQMKCEEVEQHYNRLRKLQAIEDLEEAAKGRPSEGHFRLLRRSASMERLNSLPCNDTCKKSARNKRLAAALELETNEEGELERAPMITYSQYLRDELIANPEFVGVIEKAFLELVHIAEMHPLGYSVNKNFPAMKIEQRRLIHEYAAFFHIGSESVDEKEKRSVIVVARKGISRPPPVLLTDMAKFPAPPPPPPSSETSETETGLKPVGAIPKALRRRGPPPRQLETTKDPLTVANSFAALCDEYGSTTEPMNTEPKVPEGEPAMVPPQPAEDCFTFEVCMRKMSQNYDKMTVAELKDLLKEKNLSTIGKKAELIDRLNTANEDELLGLNEPTDLAATIDEEKVLLESPTKNEEALLEMPDVGNSSTTNGGASATPSETSVTAAKADPAAGDAKLARAARFGLPVSADATADKKEERAKRFGVITAPVTDEAKAARAKRFGLETNTPTSSPAPGRPPVTEEAKKKLVDRAARFGIPVSADGKRQSTDGGKPAVDLDKLAARAARFGVSTGDAEAELKKKARLERFGGALSIPYRTPLIALLLHLLLFSLREWFRMSEDTRIEIEALQSIYEDQLTVEELDGGFRLWMKVRPQDATTDSVSLSIKVILEVNAKYPDTGPPSFSLAEPRGLDDGAPKELARAIEERLREMEGMPVLYEIFQLTSDFLVASESTSIATCPICLCPMSDAPQAVTSCEHYVHRPCLDRHIEHVRRTLAETLARTPDHMKHGVDRSLLCPVCRAELESEVEPLVEKKEEELKGRRKSKGGKKVEEKKPVVEEGYADFSFDWPQWKEQQARMKVIFDRQLAADGIIDVEKEARRDVLTEDAIVYLDQLSIASSDAPPPPPPVALPSSNLPPGLDLPKCVVGPPPGFGPQQQQQNRSAQHDGGQHHRHERRGGGRGGEAGRGSERGGRNPKHKQQAAAVAAVAPAGGPPTARGGRGGRGGGRNPNHKQPASLDAAADGVAAAAAETPITNDRPLRVLHCAQLQLQPLRQREEEEEPLNNNPPSSSSSGARGGGRGGVAGGGGGERGGGRKTPPPTVIPALLSDCTRSVEETEKGKFSIRIHAKPGAKMSAVTDCGEEEIGVAIAAPPREGQANETLIEFMMQTLGVRRSEIDFDKGARSRTKVVVVSSDRVSRADVVERLKNAN</sequence>
<keyword evidence="5" id="KW-0677">Repeat</keyword>
<evidence type="ECO:0000256" key="10">
    <source>
        <dbReference type="ARBA" id="ARBA00023242"/>
    </source>
</evidence>
<evidence type="ECO:0000256" key="8">
    <source>
        <dbReference type="ARBA" id="ARBA00023015"/>
    </source>
</evidence>
<accession>A0A8R1U4G0</accession>
<feature type="compositionally biased region" description="Gly residues" evidence="11">
    <location>
        <begin position="1781"/>
        <end position="1790"/>
    </location>
</feature>
<comment type="subcellular location">
    <subcellularLocation>
        <location evidence="1">Nucleus</location>
    </subcellularLocation>
</comment>
<reference evidence="12" key="2">
    <citation type="submission" date="2022-06" db="UniProtKB">
        <authorList>
            <consortium name="EnsemblMetazoa"/>
        </authorList>
    </citation>
    <scope>IDENTIFICATION</scope>
    <source>
        <strain evidence="12">PS312</strain>
    </source>
</reference>
<keyword evidence="4" id="KW-0479">Metal-binding</keyword>
<keyword evidence="10" id="KW-0539">Nucleus</keyword>
<dbReference type="SUPFAM" id="SSF82708">
    <property type="entry name" value="R3H domain"/>
    <property type="match status" value="1"/>
</dbReference>
<evidence type="ECO:0000256" key="4">
    <source>
        <dbReference type="ARBA" id="ARBA00022723"/>
    </source>
</evidence>
<dbReference type="PROSITE" id="PS50908">
    <property type="entry name" value="RWD"/>
    <property type="match status" value="1"/>
</dbReference>
<evidence type="ECO:0000256" key="5">
    <source>
        <dbReference type="ARBA" id="ARBA00022737"/>
    </source>
</evidence>